<proteinExistence type="predicted"/>
<dbReference type="InParanoid" id="A0A6I9T2M5"/>
<organism evidence="2 3">
    <name type="scientific">Sesamum indicum</name>
    <name type="common">Oriental sesame</name>
    <name type="synonym">Sesamum orientale</name>
    <dbReference type="NCBI Taxonomy" id="4182"/>
    <lineage>
        <taxon>Eukaryota</taxon>
        <taxon>Viridiplantae</taxon>
        <taxon>Streptophyta</taxon>
        <taxon>Embryophyta</taxon>
        <taxon>Tracheophyta</taxon>
        <taxon>Spermatophyta</taxon>
        <taxon>Magnoliopsida</taxon>
        <taxon>eudicotyledons</taxon>
        <taxon>Gunneridae</taxon>
        <taxon>Pentapetalae</taxon>
        <taxon>asterids</taxon>
        <taxon>lamiids</taxon>
        <taxon>Lamiales</taxon>
        <taxon>Pedaliaceae</taxon>
        <taxon>Sesamum</taxon>
    </lineage>
</organism>
<evidence type="ECO:0000313" key="2">
    <source>
        <dbReference type="Proteomes" id="UP000504604"/>
    </source>
</evidence>
<feature type="region of interest" description="Disordered" evidence="1">
    <location>
        <begin position="138"/>
        <end position="165"/>
    </location>
</feature>
<accession>A0A6I9T2M5</accession>
<dbReference type="PANTHER" id="PTHR31286:SF180">
    <property type="entry name" value="OS10G0362600 PROTEIN"/>
    <property type="match status" value="1"/>
</dbReference>
<gene>
    <name evidence="3" type="primary">LOC105161266</name>
</gene>
<dbReference type="GeneID" id="105161266"/>
<keyword evidence="2" id="KW-1185">Reference proteome</keyword>
<dbReference type="Proteomes" id="UP000504604">
    <property type="component" value="Linkage group LG4"/>
</dbReference>
<sequence>MELLKHKHTQVPVWIRLRHLLVEFWTLEGLSAVASGVGKPLYPDAITKACTRLDFARVCVMLDVSSKFSKHLVLLMPTEDGTKVPCKVDVGYEWLPMKCRTCMSLGYDAKICPSTKPQPPQLVKVYVTHPPVGRHGLEEKEEEIGPPQEAVPKMPRGRARIEPPSPIGERTEIVLFNMFGILTDDDVSVALPYEGPNIRNPSYQYT</sequence>
<dbReference type="AlphaFoldDB" id="A0A6I9T2M5"/>
<dbReference type="RefSeq" id="XP_011077205.1">
    <property type="nucleotide sequence ID" value="XM_011078903.1"/>
</dbReference>
<evidence type="ECO:0000256" key="1">
    <source>
        <dbReference type="SAM" id="MobiDB-lite"/>
    </source>
</evidence>
<dbReference type="InterPro" id="IPR040256">
    <property type="entry name" value="At4g02000-like"/>
</dbReference>
<protein>
    <submittedName>
        <fullName evidence="3">Uncharacterized protein LOC105161266</fullName>
    </submittedName>
</protein>
<dbReference type="KEGG" id="sind:105161266"/>
<reference evidence="3" key="1">
    <citation type="submission" date="2025-08" db="UniProtKB">
        <authorList>
            <consortium name="RefSeq"/>
        </authorList>
    </citation>
    <scope>IDENTIFICATION</scope>
</reference>
<name>A0A6I9T2M5_SESIN</name>
<dbReference type="PANTHER" id="PTHR31286">
    <property type="entry name" value="GLYCINE-RICH CELL WALL STRUCTURAL PROTEIN 1.8-LIKE"/>
    <property type="match status" value="1"/>
</dbReference>
<evidence type="ECO:0000313" key="3">
    <source>
        <dbReference type="RefSeq" id="XP_011077205.1"/>
    </source>
</evidence>
<dbReference type="OrthoDB" id="1939300at2759"/>
<dbReference type="FunCoup" id="A0A6I9T2M5">
    <property type="interactions" value="2"/>
</dbReference>